<dbReference type="Pfam" id="PF00084">
    <property type="entry name" value="Sushi"/>
    <property type="match status" value="1"/>
</dbReference>
<dbReference type="EMBL" id="JH822075">
    <property type="protein sequence ID" value="EKC17723.1"/>
    <property type="molecule type" value="Genomic_DNA"/>
</dbReference>
<dbReference type="InterPro" id="IPR016187">
    <property type="entry name" value="CTDL_fold"/>
</dbReference>
<dbReference type="Gene3D" id="2.10.70.10">
    <property type="entry name" value="Complement Module, domain 1"/>
    <property type="match status" value="1"/>
</dbReference>
<dbReference type="InterPro" id="IPR000436">
    <property type="entry name" value="Sushi_SCR_CCP_dom"/>
</dbReference>
<name>K1P841_MAGGI</name>
<organism evidence="2">
    <name type="scientific">Magallana gigas</name>
    <name type="common">Pacific oyster</name>
    <name type="synonym">Crassostrea gigas</name>
    <dbReference type="NCBI Taxonomy" id="29159"/>
    <lineage>
        <taxon>Eukaryota</taxon>
        <taxon>Metazoa</taxon>
        <taxon>Spiralia</taxon>
        <taxon>Lophotrochozoa</taxon>
        <taxon>Mollusca</taxon>
        <taxon>Bivalvia</taxon>
        <taxon>Autobranchia</taxon>
        <taxon>Pteriomorphia</taxon>
        <taxon>Ostreida</taxon>
        <taxon>Ostreoidea</taxon>
        <taxon>Ostreidae</taxon>
        <taxon>Magallana</taxon>
    </lineage>
</organism>
<evidence type="ECO:0000313" key="2">
    <source>
        <dbReference type="EMBL" id="EKC17723.1"/>
    </source>
</evidence>
<dbReference type="SUPFAM" id="SSF56436">
    <property type="entry name" value="C-type lectin-like"/>
    <property type="match status" value="1"/>
</dbReference>
<keyword evidence="1" id="KW-1015">Disulfide bond</keyword>
<sequence>MDPDKINREDAIGLRRRIHASCFDGYQKFGSGRLVCQSNGEWKYDILCEEAGWTQFGNHIYRLFADQKTWMGAKVCIL</sequence>
<accession>K1P841</accession>
<dbReference type="SUPFAM" id="SSF57535">
    <property type="entry name" value="Complement control module/SCR domain"/>
    <property type="match status" value="1"/>
</dbReference>
<dbReference type="CDD" id="cd00033">
    <property type="entry name" value="CCP"/>
    <property type="match status" value="1"/>
</dbReference>
<dbReference type="AlphaFoldDB" id="K1P841"/>
<reference evidence="2" key="1">
    <citation type="journal article" date="2012" name="Nature">
        <title>The oyster genome reveals stress adaptation and complexity of shell formation.</title>
        <authorList>
            <person name="Zhang G."/>
            <person name="Fang X."/>
            <person name="Guo X."/>
            <person name="Li L."/>
            <person name="Luo R."/>
            <person name="Xu F."/>
            <person name="Yang P."/>
            <person name="Zhang L."/>
            <person name="Wang X."/>
            <person name="Qi H."/>
            <person name="Xiong Z."/>
            <person name="Que H."/>
            <person name="Xie Y."/>
            <person name="Holland P.W."/>
            <person name="Paps J."/>
            <person name="Zhu Y."/>
            <person name="Wu F."/>
            <person name="Chen Y."/>
            <person name="Wang J."/>
            <person name="Peng C."/>
            <person name="Meng J."/>
            <person name="Yang L."/>
            <person name="Liu J."/>
            <person name="Wen B."/>
            <person name="Zhang N."/>
            <person name="Huang Z."/>
            <person name="Zhu Q."/>
            <person name="Feng Y."/>
            <person name="Mount A."/>
            <person name="Hedgecock D."/>
            <person name="Xu Z."/>
            <person name="Liu Y."/>
            <person name="Domazet-Loso T."/>
            <person name="Du Y."/>
            <person name="Sun X."/>
            <person name="Zhang S."/>
            <person name="Liu B."/>
            <person name="Cheng P."/>
            <person name="Jiang X."/>
            <person name="Li J."/>
            <person name="Fan D."/>
            <person name="Wang W."/>
            <person name="Fu W."/>
            <person name="Wang T."/>
            <person name="Wang B."/>
            <person name="Zhang J."/>
            <person name="Peng Z."/>
            <person name="Li Y."/>
            <person name="Li N."/>
            <person name="Wang J."/>
            <person name="Chen M."/>
            <person name="He Y."/>
            <person name="Tan F."/>
            <person name="Song X."/>
            <person name="Zheng Q."/>
            <person name="Huang R."/>
            <person name="Yang H."/>
            <person name="Du X."/>
            <person name="Chen L."/>
            <person name="Yang M."/>
            <person name="Gaffney P.M."/>
            <person name="Wang S."/>
            <person name="Luo L."/>
            <person name="She Z."/>
            <person name="Ming Y."/>
            <person name="Huang W."/>
            <person name="Zhang S."/>
            <person name="Huang B."/>
            <person name="Zhang Y."/>
            <person name="Qu T."/>
            <person name="Ni P."/>
            <person name="Miao G."/>
            <person name="Wang J."/>
            <person name="Wang Q."/>
            <person name="Steinberg C.E."/>
            <person name="Wang H."/>
            <person name="Li N."/>
            <person name="Qian L."/>
            <person name="Zhang G."/>
            <person name="Li Y."/>
            <person name="Yang H."/>
            <person name="Liu X."/>
            <person name="Wang J."/>
            <person name="Yin Y."/>
            <person name="Wang J."/>
        </authorList>
    </citation>
    <scope>NUCLEOTIDE SEQUENCE [LARGE SCALE GENOMIC DNA]</scope>
    <source>
        <strain evidence="2">05x7-T-G4-1.051#20</strain>
    </source>
</reference>
<evidence type="ECO:0000256" key="1">
    <source>
        <dbReference type="ARBA" id="ARBA00023157"/>
    </source>
</evidence>
<protein>
    <submittedName>
        <fullName evidence="2">Uncharacterized protein</fullName>
    </submittedName>
</protein>
<dbReference type="HOGENOM" id="CLU_2624395_0_0_1"/>
<dbReference type="InterPro" id="IPR035976">
    <property type="entry name" value="Sushi/SCR/CCP_sf"/>
</dbReference>
<dbReference type="InParanoid" id="K1P841"/>
<gene>
    <name evidence="2" type="ORF">CGI_10000299</name>
</gene>
<proteinExistence type="predicted"/>